<reference evidence="3 4" key="1">
    <citation type="submission" date="2014-02" db="EMBL/GenBank/DDBJ databases">
        <title>Single nucleus genome sequencing reveals high similarity among nuclei of an endomycorrhizal fungus.</title>
        <authorList>
            <person name="Lin K."/>
            <person name="Geurts R."/>
            <person name="Zhang Z."/>
            <person name="Limpens E."/>
            <person name="Saunders D.G."/>
            <person name="Mu D."/>
            <person name="Pang E."/>
            <person name="Cao H."/>
            <person name="Cha H."/>
            <person name="Lin T."/>
            <person name="Zhou Q."/>
            <person name="Shang Y."/>
            <person name="Li Y."/>
            <person name="Ivanov S."/>
            <person name="Sharma T."/>
            <person name="Velzen R.V."/>
            <person name="Ruijter N.D."/>
            <person name="Aanen D.K."/>
            <person name="Win J."/>
            <person name="Kamoun S."/>
            <person name="Bisseling T."/>
            <person name="Huang S."/>
        </authorList>
    </citation>
    <scope>NUCLEOTIDE SEQUENCE [LARGE SCALE GENOMIC DNA]</scope>
    <source>
        <strain evidence="4">DAOM197198w</strain>
    </source>
</reference>
<keyword evidence="4" id="KW-1185">Reference proteome</keyword>
<dbReference type="Proteomes" id="UP000022910">
    <property type="component" value="Unassembled WGS sequence"/>
</dbReference>
<proteinExistence type="inferred from homology"/>
<dbReference type="SUPFAM" id="SSF81901">
    <property type="entry name" value="HCP-like"/>
    <property type="match status" value="3"/>
</dbReference>
<dbReference type="PRINTS" id="PR00109">
    <property type="entry name" value="TYRKINASE"/>
</dbReference>
<dbReference type="GO" id="GO:0005524">
    <property type="term" value="F:ATP binding"/>
    <property type="evidence" value="ECO:0007669"/>
    <property type="project" value="InterPro"/>
</dbReference>
<protein>
    <submittedName>
        <fullName evidence="3">Skt5p</fullName>
    </submittedName>
</protein>
<dbReference type="PANTHER" id="PTHR11102">
    <property type="entry name" value="SEL-1-LIKE PROTEIN"/>
    <property type="match status" value="1"/>
</dbReference>
<dbReference type="Pfam" id="PF08238">
    <property type="entry name" value="Sel1"/>
    <property type="match status" value="15"/>
</dbReference>
<dbReference type="AlphaFoldDB" id="A0A015IWX2"/>
<sequence length="948" mass="109505">MSTNSKEQTNNSDYIDWIEKAIEDNYITYFDYDEFTNKQEFENSDTSSVGKIFKANYKNNDTPLIVKTSRLDIKKFINELKIRKEVDFHTNILQIHGISKFDNQYSLVLEYADGGTLYSYLKENFTKLEWNDKYRLALQLASAIECIHNKGIIHCDLHAHNVLIHKNDIKVANFGLAKKASEASNYSIEVYDLLPYIDPRNLSNIKHRDQPCIMDFKSDIYSIGVLLWLLSSGRKPFCDEGIQYDARLAMDIVGGKREEIIKGTPIKYSNIYKACWENDPDERPSIQKVVSYLTSYQDINEETNSIKFEKKNEIKKGASNKDFDYIMIDDDLIIDEDILNSIIQNDLQNDLLINITDSDDIEKIINKLIDHLIKMHDEFGYGFAEVKQIIEQNIKNINQTLLNNIPNWLKNQTSSPKYNFFHGFLYFNGIIVKNNGDRAFGLFSKSSKENYPMAQVYLGKLCTVPKIQIDWYQKSAKNGNKLAEFYLGNWYENVKKDDFKAFECYEKAANVGNKIAQLNLGYFYDNGRGTEKNKEKAIEWYEKSANQKCSNAQLFLGILYKGTKKDSKNSFELVEKTAKSGNKISQFYLGKYYYHGTGVKKDYGKSFEWYEKSAKQGYNDALCALGYLYLKGKGTEKNLGKAFNLIEEAAEKGSKYAQHYLGTIYRHDKGDIVKAIEWYKKSAEQEYNEAQNSLGCLYEEIYQDLDESLYWYEKAAKNGNKFAQYKLGCFYENGKGKQKDVKKAIEWYEKSAKQGCSFAQYCLGYSFENGEGIDQDLGKAIYWYKKAAEDGNKTAQYRIGYLYENGRGMRKDIKKAIEWYEKSAIQEYNNAQCSLGYLYEKGKGIDQDLSKAVYWYKKAADNGYEAAYYCLGKCHQDGIGIEKDEVKAFEYYKKSAEKGYLNGIYILGYCYENGIGTEIDKEKAVELYKDAANRGNKDAPIRLEMMSS</sequence>
<comment type="caution">
    <text evidence="3">The sequence shown here is derived from an EMBL/GenBank/DDBJ whole genome shotgun (WGS) entry which is preliminary data.</text>
</comment>
<dbReference type="InterPro" id="IPR050767">
    <property type="entry name" value="Sel1_AlgK"/>
</dbReference>
<dbReference type="InterPro" id="IPR011009">
    <property type="entry name" value="Kinase-like_dom_sf"/>
</dbReference>
<gene>
    <name evidence="3" type="ORF">RirG_168190</name>
</gene>
<dbReference type="SMR" id="A0A015IWX2"/>
<dbReference type="Pfam" id="PF07714">
    <property type="entry name" value="PK_Tyr_Ser-Thr"/>
    <property type="match status" value="1"/>
</dbReference>
<dbReference type="EMBL" id="JEMT01025047">
    <property type="protein sequence ID" value="EXX61762.1"/>
    <property type="molecule type" value="Genomic_DNA"/>
</dbReference>
<dbReference type="HOGENOM" id="CLU_000288_7_12_1"/>
<dbReference type="Gene3D" id="1.10.510.10">
    <property type="entry name" value="Transferase(Phosphotransferase) domain 1"/>
    <property type="match status" value="1"/>
</dbReference>
<evidence type="ECO:0000259" key="2">
    <source>
        <dbReference type="PROSITE" id="PS50011"/>
    </source>
</evidence>
<dbReference type="InterPro" id="IPR006597">
    <property type="entry name" value="Sel1-like"/>
</dbReference>
<dbReference type="Gene3D" id="1.25.40.10">
    <property type="entry name" value="Tetratricopeptide repeat domain"/>
    <property type="match status" value="2"/>
</dbReference>
<dbReference type="SUPFAM" id="SSF56112">
    <property type="entry name" value="Protein kinase-like (PK-like)"/>
    <property type="match status" value="1"/>
</dbReference>
<organism evidence="3 4">
    <name type="scientific">Rhizophagus irregularis (strain DAOM 197198w)</name>
    <name type="common">Glomus intraradices</name>
    <dbReference type="NCBI Taxonomy" id="1432141"/>
    <lineage>
        <taxon>Eukaryota</taxon>
        <taxon>Fungi</taxon>
        <taxon>Fungi incertae sedis</taxon>
        <taxon>Mucoromycota</taxon>
        <taxon>Glomeromycotina</taxon>
        <taxon>Glomeromycetes</taxon>
        <taxon>Glomerales</taxon>
        <taxon>Glomeraceae</taxon>
        <taxon>Rhizophagus</taxon>
    </lineage>
</organism>
<feature type="domain" description="Protein kinase" evidence="2">
    <location>
        <begin position="38"/>
        <end position="299"/>
    </location>
</feature>
<accession>A0A015IWX2</accession>
<comment type="similarity">
    <text evidence="1">Belongs to the sel-1 family.</text>
</comment>
<dbReference type="STRING" id="1432141.A0A015IWX2"/>
<dbReference type="InterPro" id="IPR011990">
    <property type="entry name" value="TPR-like_helical_dom_sf"/>
</dbReference>
<evidence type="ECO:0000256" key="1">
    <source>
        <dbReference type="ARBA" id="ARBA00038101"/>
    </source>
</evidence>
<dbReference type="InterPro" id="IPR001245">
    <property type="entry name" value="Ser-Thr/Tyr_kinase_cat_dom"/>
</dbReference>
<name>A0A015IWX2_RHIIW</name>
<evidence type="ECO:0000313" key="3">
    <source>
        <dbReference type="EMBL" id="EXX61762.1"/>
    </source>
</evidence>
<evidence type="ECO:0000313" key="4">
    <source>
        <dbReference type="Proteomes" id="UP000022910"/>
    </source>
</evidence>
<dbReference type="GO" id="GO:0004672">
    <property type="term" value="F:protein kinase activity"/>
    <property type="evidence" value="ECO:0007669"/>
    <property type="project" value="InterPro"/>
</dbReference>
<dbReference type="PROSITE" id="PS50011">
    <property type="entry name" value="PROTEIN_KINASE_DOM"/>
    <property type="match status" value="1"/>
</dbReference>
<dbReference type="SMART" id="SM00220">
    <property type="entry name" value="S_TKc"/>
    <property type="match status" value="1"/>
</dbReference>
<dbReference type="PANTHER" id="PTHR11102:SF160">
    <property type="entry name" value="ERAD-ASSOCIATED E3 UBIQUITIN-PROTEIN LIGASE COMPONENT HRD3"/>
    <property type="match status" value="1"/>
</dbReference>
<dbReference type="InterPro" id="IPR000719">
    <property type="entry name" value="Prot_kinase_dom"/>
</dbReference>
<dbReference type="SMART" id="SM00671">
    <property type="entry name" value="SEL1"/>
    <property type="match status" value="15"/>
</dbReference>